<evidence type="ECO:0000256" key="3">
    <source>
        <dbReference type="ARBA" id="ARBA00004511"/>
    </source>
</evidence>
<evidence type="ECO:0000256" key="2">
    <source>
        <dbReference type="ARBA" id="ARBA00004477"/>
    </source>
</evidence>
<comment type="catalytic activity">
    <reaction evidence="15">
        <text>a 1,2-diacyl-sn-glycero-3-phosphoethanolamine(in) = a 1,2-diacyl-sn-glycero-3-phosphoethanolamine(out)</text>
        <dbReference type="Rhea" id="RHEA:38895"/>
        <dbReference type="ChEBI" id="CHEBI:64612"/>
    </reaction>
</comment>
<keyword evidence="12 18" id="KW-0445">Lipid transport</keyword>
<dbReference type="RefSeq" id="XP_013236807.1">
    <property type="nucleotide sequence ID" value="XM_013381353.1"/>
</dbReference>
<keyword evidence="8 18" id="KW-0812">Transmembrane</keyword>
<sequence>MLFQRICSVFTIGFIVIFFLFLLNCIDYKCLLNPDSSSDIRHRKLINFIHLNRMLNISFFWGICFVIFISYWIWQILKLVFEYNDLVKIRDIYTHLLDIPDRDLATLSIQDIIKKVIEVNDKFPLDPSGMQLDAHGTARWCISHASYRKQDITQGKLLSFFAEQEHFGPSSTISGRFWYAAAAHQNDGNQLVHLHSSVCFRFKRPHKKKVCRKRASKRAGPGASEALCHHGIYELIGKPELYHNPKMLGTRQYTPYALWQFRELNELQSFFDERINQSLSAAKTYTSLYPGHLVAIAAKFFGFVAGSLAFVLILWGLLVEDLLLDLEVTTGRTMLWYIGVLGVFVAFCRYLIPDETIIYKPEELLNKVTFHLRYLPLHWKNALHTKTVRNEFSSLFHYKIAIFLHEMLSIVLTPIIMCFSLPKCSTAIISFFKDFSVHVDGLGYVCSFALFDFYKNGNPKYGCVTEPKKNQNMHYFQSEHGKMEKSFLNFKEKFPEWTPGPSGTMYLSRLLDFGAKTLKKQPARQLPPLGSYAKPKNPQSGLSVTSPIRNIGLSILAGSESAPFTPEDEYKLRITSSSSSDDQCDEGDHLDMNSTSAGFGVNLAKSRSRGKRLVSSNKNQANSESLLDLVNKYVDNQSQV</sequence>
<dbReference type="GO" id="GO:0034727">
    <property type="term" value="P:piecemeal microautophagy of the nucleus"/>
    <property type="evidence" value="ECO:0007669"/>
    <property type="project" value="TreeGrafter"/>
</dbReference>
<evidence type="ECO:0000256" key="17">
    <source>
        <dbReference type="ARBA" id="ARBA00024631"/>
    </source>
</evidence>
<dbReference type="Pfam" id="PF04109">
    <property type="entry name" value="ATG9"/>
    <property type="match status" value="2"/>
</dbReference>
<keyword evidence="9 18" id="KW-1133">Transmembrane helix</keyword>
<name>A0A098VRQ6_9MICR</name>
<keyword evidence="13 18" id="KW-0472">Membrane</keyword>
<evidence type="ECO:0000256" key="11">
    <source>
        <dbReference type="ARBA" id="ARBA00023034"/>
    </source>
</evidence>
<keyword evidence="21" id="KW-1185">Reference proteome</keyword>
<dbReference type="OrthoDB" id="2020634at2759"/>
<organism evidence="20 21">
    <name type="scientific">Mitosporidium daphniae</name>
    <dbReference type="NCBI Taxonomy" id="1485682"/>
    <lineage>
        <taxon>Eukaryota</taxon>
        <taxon>Fungi</taxon>
        <taxon>Fungi incertae sedis</taxon>
        <taxon>Microsporidia</taxon>
        <taxon>Mitosporidium</taxon>
    </lineage>
</organism>
<evidence type="ECO:0000256" key="1">
    <source>
        <dbReference type="ARBA" id="ARBA00004439"/>
    </source>
</evidence>
<comment type="function">
    <text evidence="18">Phospholipid scramblase involved in autophagy. Cycles between the preautophagosomal structure/phagophore assembly site (PAS) and the cytoplasmic vesicle pool and supplies membrane for the growing autophagosome. Lipid scramblase activity plays a key role in preautophagosomal structure/phagophore assembly by distributing the phospholipids that arrive through ATG2 from the cytoplasmic to the luminal leaflet of the bilayer, thereby driving autophagosomal membrane expansion.</text>
</comment>
<evidence type="ECO:0000256" key="19">
    <source>
        <dbReference type="SAM" id="MobiDB-lite"/>
    </source>
</evidence>
<feature type="transmembrane region" description="Helical" evidence="18">
    <location>
        <begin position="293"/>
        <end position="315"/>
    </location>
</feature>
<feature type="transmembrane region" description="Helical" evidence="18">
    <location>
        <begin position="335"/>
        <end position="352"/>
    </location>
</feature>
<dbReference type="PANTHER" id="PTHR13038">
    <property type="entry name" value="APG9 AUTOPHAGY 9"/>
    <property type="match status" value="1"/>
</dbReference>
<evidence type="ECO:0000256" key="6">
    <source>
        <dbReference type="ARBA" id="ARBA00018074"/>
    </source>
</evidence>
<dbReference type="GO" id="GO:0034497">
    <property type="term" value="P:protein localization to phagophore assembly site"/>
    <property type="evidence" value="ECO:0007669"/>
    <property type="project" value="TreeGrafter"/>
</dbReference>
<dbReference type="HOGENOM" id="CLU_427636_0_0_1"/>
<feature type="region of interest" description="Disordered" evidence="19">
    <location>
        <begin position="575"/>
        <end position="621"/>
    </location>
</feature>
<evidence type="ECO:0000256" key="9">
    <source>
        <dbReference type="ARBA" id="ARBA00022989"/>
    </source>
</evidence>
<comment type="catalytic activity">
    <reaction evidence="14">
        <text>a 1,2-diacyl-sn-glycero-3-phospho-L-serine(in) = a 1,2-diacyl-sn-glycero-3-phospho-L-serine(out)</text>
        <dbReference type="Rhea" id="RHEA:38663"/>
        <dbReference type="ChEBI" id="CHEBI:57262"/>
    </reaction>
</comment>
<evidence type="ECO:0000256" key="4">
    <source>
        <dbReference type="ARBA" id="ARBA00004653"/>
    </source>
</evidence>
<dbReference type="GO" id="GO:0005789">
    <property type="term" value="C:endoplasmic reticulum membrane"/>
    <property type="evidence" value="ECO:0007669"/>
    <property type="project" value="UniProtKB-SubCell"/>
</dbReference>
<dbReference type="GO" id="GO:0006869">
    <property type="term" value="P:lipid transport"/>
    <property type="evidence" value="ECO:0007669"/>
    <property type="project" value="UniProtKB-KW"/>
</dbReference>
<dbReference type="GO" id="GO:0061709">
    <property type="term" value="P:reticulophagy"/>
    <property type="evidence" value="ECO:0007669"/>
    <property type="project" value="TreeGrafter"/>
</dbReference>
<comment type="similarity">
    <text evidence="5 18">Belongs to the ATG9 family.</text>
</comment>
<accession>A0A098VRQ6</accession>
<evidence type="ECO:0000256" key="18">
    <source>
        <dbReference type="RuleBase" id="RU364027"/>
    </source>
</evidence>
<dbReference type="GO" id="GO:0034045">
    <property type="term" value="C:phagophore assembly site membrane"/>
    <property type="evidence" value="ECO:0007669"/>
    <property type="project" value="UniProtKB-SubCell"/>
</dbReference>
<dbReference type="AlphaFoldDB" id="A0A098VRQ6"/>
<feature type="transmembrane region" description="Helical" evidence="18">
    <location>
        <begin position="54"/>
        <end position="74"/>
    </location>
</feature>
<feature type="transmembrane region" description="Helical" evidence="18">
    <location>
        <begin position="396"/>
        <end position="417"/>
    </location>
</feature>
<dbReference type="GeneID" id="25260754"/>
<protein>
    <recommendedName>
        <fullName evidence="6 18">Autophagy-related protein 9</fullName>
    </recommendedName>
</protein>
<evidence type="ECO:0000256" key="10">
    <source>
        <dbReference type="ARBA" id="ARBA00023006"/>
    </source>
</evidence>
<comment type="catalytic activity">
    <reaction evidence="16">
        <text>a 1,2-diacyl-sn-glycero-3-phospho-(1D-myo-inositol-3-phosphate)(in) = a 1,2-diacyl-sn-glycero-3-phospho-(1D-myo-inositol-3-phosphate)(out)</text>
        <dbReference type="Rhea" id="RHEA:67920"/>
        <dbReference type="ChEBI" id="CHEBI:58088"/>
    </reaction>
</comment>
<evidence type="ECO:0000256" key="8">
    <source>
        <dbReference type="ARBA" id="ARBA00022692"/>
    </source>
</evidence>
<evidence type="ECO:0000256" key="16">
    <source>
        <dbReference type="ARBA" id="ARBA00024621"/>
    </source>
</evidence>
<comment type="caution">
    <text evidence="20">The sequence shown here is derived from an EMBL/GenBank/DDBJ whole genome shotgun (WGS) entry which is preliminary data.</text>
</comment>
<comment type="subcellular location">
    <subcellularLocation>
        <location evidence="1">Cytoplasmic vesicle membrane</location>
        <topology evidence="1">Multi-pass membrane protein</topology>
    </subcellularLocation>
    <subcellularLocation>
        <location evidence="2">Endoplasmic reticulum membrane</location>
        <topology evidence="2">Multi-pass membrane protein</topology>
    </subcellularLocation>
    <subcellularLocation>
        <location evidence="4">Golgi apparatus membrane</location>
        <topology evidence="4">Multi-pass membrane protein</topology>
    </subcellularLocation>
    <subcellularLocation>
        <location evidence="3 18">Preautophagosomal structure membrane</location>
        <topology evidence="3 18">Multi-pass membrane protein</topology>
    </subcellularLocation>
</comment>
<evidence type="ECO:0000313" key="21">
    <source>
        <dbReference type="Proteomes" id="UP000029725"/>
    </source>
</evidence>
<dbReference type="PANTHER" id="PTHR13038:SF10">
    <property type="entry name" value="AUTOPHAGY-RELATED PROTEIN 9"/>
    <property type="match status" value="1"/>
</dbReference>
<evidence type="ECO:0000256" key="14">
    <source>
        <dbReference type="ARBA" id="ARBA00024479"/>
    </source>
</evidence>
<dbReference type="GO" id="GO:0000139">
    <property type="term" value="C:Golgi membrane"/>
    <property type="evidence" value="ECO:0007669"/>
    <property type="project" value="UniProtKB-SubCell"/>
</dbReference>
<dbReference type="GO" id="GO:0005776">
    <property type="term" value="C:autophagosome"/>
    <property type="evidence" value="ECO:0007669"/>
    <property type="project" value="TreeGrafter"/>
</dbReference>
<keyword evidence="11" id="KW-0333">Golgi apparatus</keyword>
<keyword evidence="10 18" id="KW-0072">Autophagy</keyword>
<dbReference type="GO" id="GO:0030659">
    <property type="term" value="C:cytoplasmic vesicle membrane"/>
    <property type="evidence" value="ECO:0007669"/>
    <property type="project" value="UniProtKB-SubCell"/>
</dbReference>
<dbReference type="Proteomes" id="UP000029725">
    <property type="component" value="Unassembled WGS sequence"/>
</dbReference>
<evidence type="ECO:0000256" key="15">
    <source>
        <dbReference type="ARBA" id="ARBA00024615"/>
    </source>
</evidence>
<comment type="catalytic activity">
    <reaction evidence="17">
        <text>a 1,2-diacyl-sn-glycero-3-phosphocholine(in) = a 1,2-diacyl-sn-glycero-3-phosphocholine(out)</text>
        <dbReference type="Rhea" id="RHEA:38571"/>
        <dbReference type="ChEBI" id="CHEBI:57643"/>
    </reaction>
</comment>
<dbReference type="VEuPathDB" id="MicrosporidiaDB:DI09_74p80"/>
<feature type="transmembrane region" description="Helical" evidence="18">
    <location>
        <begin position="7"/>
        <end position="26"/>
    </location>
</feature>
<reference evidence="20 21" key="1">
    <citation type="submission" date="2014-04" db="EMBL/GenBank/DDBJ databases">
        <title>A new species of microsporidia sheds light on the evolution of extreme parasitism.</title>
        <authorList>
            <person name="Haag K.L."/>
            <person name="James T.Y."/>
            <person name="Larsson R."/>
            <person name="Schaer T.M."/>
            <person name="Refardt D."/>
            <person name="Pombert J.-F."/>
            <person name="Ebert D."/>
        </authorList>
    </citation>
    <scope>NUCLEOTIDE SEQUENCE [LARGE SCALE GENOMIC DNA]</scope>
    <source>
        <strain evidence="20 21">UGP3</strain>
        <tissue evidence="20">Spores</tissue>
    </source>
</reference>
<keyword evidence="7 18" id="KW-0813">Transport</keyword>
<dbReference type="GO" id="GO:0000422">
    <property type="term" value="P:autophagy of mitochondrion"/>
    <property type="evidence" value="ECO:0007669"/>
    <property type="project" value="TreeGrafter"/>
</dbReference>
<proteinExistence type="inferred from homology"/>
<dbReference type="EMBL" id="JMKJ01000584">
    <property type="protein sequence ID" value="KGG50366.1"/>
    <property type="molecule type" value="Genomic_DNA"/>
</dbReference>
<dbReference type="InterPro" id="IPR007241">
    <property type="entry name" value="Autophagy-rel_prot_9"/>
</dbReference>
<gene>
    <name evidence="20" type="ORF">DI09_74p80</name>
</gene>
<evidence type="ECO:0000256" key="7">
    <source>
        <dbReference type="ARBA" id="ARBA00022448"/>
    </source>
</evidence>
<evidence type="ECO:0000256" key="5">
    <source>
        <dbReference type="ARBA" id="ARBA00006185"/>
    </source>
</evidence>
<evidence type="ECO:0000256" key="12">
    <source>
        <dbReference type="ARBA" id="ARBA00023055"/>
    </source>
</evidence>
<evidence type="ECO:0000313" key="20">
    <source>
        <dbReference type="EMBL" id="KGG50366.1"/>
    </source>
</evidence>
<evidence type="ECO:0000256" key="13">
    <source>
        <dbReference type="ARBA" id="ARBA00023136"/>
    </source>
</evidence>